<name>A0A3B5MQ17_9TELE</name>
<evidence type="ECO:0000256" key="4">
    <source>
        <dbReference type="ARBA" id="ARBA00053669"/>
    </source>
</evidence>
<reference evidence="6" key="1">
    <citation type="submission" date="2025-08" db="UniProtKB">
        <authorList>
            <consortium name="Ensembl"/>
        </authorList>
    </citation>
    <scope>IDENTIFICATION</scope>
</reference>
<evidence type="ECO:0000313" key="7">
    <source>
        <dbReference type="Proteomes" id="UP000261380"/>
    </source>
</evidence>
<keyword evidence="7" id="KW-1185">Reference proteome</keyword>
<evidence type="ECO:0000313" key="6">
    <source>
        <dbReference type="Ensembl" id="ENSXCOP00000026499.1"/>
    </source>
</evidence>
<dbReference type="GO" id="GO:0005739">
    <property type="term" value="C:mitochondrion"/>
    <property type="evidence" value="ECO:0007669"/>
    <property type="project" value="UniProtKB-SubCell"/>
</dbReference>
<dbReference type="InterPro" id="IPR043519">
    <property type="entry name" value="NT_sf"/>
</dbReference>
<dbReference type="InterPro" id="IPR004394">
    <property type="entry name" value="Iojap/RsfS/C7orf30"/>
</dbReference>
<protein>
    <recommendedName>
        <fullName evidence="5">Mitochondrial assembly of ribosomal large subunit protein 1</fullName>
    </recommendedName>
</protein>
<dbReference type="AlphaFoldDB" id="A0A3B5MQ17"/>
<comment type="subcellular location">
    <subcellularLocation>
        <location evidence="1">Mitochondrion</location>
    </subcellularLocation>
</comment>
<dbReference type="PANTHER" id="PTHR21043:SF0">
    <property type="entry name" value="MITOCHONDRIAL ASSEMBLY OF RIBOSOMAL LARGE SUBUNIT PROTEIN 1"/>
    <property type="match status" value="1"/>
</dbReference>
<evidence type="ECO:0000256" key="1">
    <source>
        <dbReference type="ARBA" id="ARBA00004173"/>
    </source>
</evidence>
<keyword evidence="3" id="KW-0496">Mitochondrion</keyword>
<dbReference type="GeneTree" id="ENSGT00390000015035"/>
<dbReference type="Gene3D" id="3.30.460.10">
    <property type="entry name" value="Beta Polymerase, domain 2"/>
    <property type="match status" value="1"/>
</dbReference>
<dbReference type="Pfam" id="PF02410">
    <property type="entry name" value="RsfS"/>
    <property type="match status" value="1"/>
</dbReference>
<sequence>MNILCRSRILVSSVCRKSSLIDQSAVPRCTSLIFKARCHRLAVNLSSCQQRWRYGACLKCPFESKRCYTDRGEGRLTERPEKLEDETEEVEDNRRFSEVFTLDVLISLLRQENAVDLCVIKVPDHIQYADYFIVVSGVSPRHLRAMALYAIKVFKFMRNHGEPHVKIEGKDAEDWMCVDFGKMVVHFMLPETREVYELEKLWTLRTYDEQLKKIPAETLPEDFIFDASEFTK</sequence>
<reference evidence="6" key="2">
    <citation type="submission" date="2025-09" db="UniProtKB">
        <authorList>
            <consortium name="Ensembl"/>
        </authorList>
    </citation>
    <scope>IDENTIFICATION</scope>
</reference>
<dbReference type="PANTHER" id="PTHR21043">
    <property type="entry name" value="IOJAP SUPERFAMILY ORTHOLOG"/>
    <property type="match status" value="1"/>
</dbReference>
<proteinExistence type="inferred from homology"/>
<dbReference type="Ensembl" id="ENSXCOT00000026820.1">
    <property type="protein sequence ID" value="ENSXCOP00000026499.1"/>
    <property type="gene ID" value="ENSXCOG00000019785.1"/>
</dbReference>
<comment type="function">
    <text evidence="4">Required for normal mitochondrial ribosome function and mitochondrial translation. May play a role in ribosome biogenesis by preventing premature association of the 28S and 39S ribosomal subunits. Interacts with mitochondrial ribosomal protein uL14m (MRPL14), probably blocking formation of intersubunit bridge B8, preventing association of the 28S and 39S ribosomal subunits. Addition to isolated mitochondrial ribosomal subunits partially inhibits translation, probably by interfering with the association of the 28S and 39S ribosomal subunits and the formation of functional ribosomes. May also participate in the assembly and/or regulation of the stability of the large subunit of the mitochondrial ribosome. May function as a ribosomal silencing factor.</text>
</comment>
<accession>A0A3B5MQ17</accession>
<comment type="similarity">
    <text evidence="2">Belongs to the Iojap/RsfS family.</text>
</comment>
<evidence type="ECO:0000256" key="3">
    <source>
        <dbReference type="ARBA" id="ARBA00023128"/>
    </source>
</evidence>
<dbReference type="SUPFAM" id="SSF81301">
    <property type="entry name" value="Nucleotidyltransferase"/>
    <property type="match status" value="1"/>
</dbReference>
<dbReference type="GO" id="GO:0017148">
    <property type="term" value="P:negative regulation of translation"/>
    <property type="evidence" value="ECO:0007669"/>
    <property type="project" value="TreeGrafter"/>
</dbReference>
<dbReference type="Proteomes" id="UP000261380">
    <property type="component" value="Unplaced"/>
</dbReference>
<evidence type="ECO:0000256" key="5">
    <source>
        <dbReference type="ARBA" id="ARBA00073331"/>
    </source>
</evidence>
<organism evidence="6 7">
    <name type="scientific">Xiphophorus couchianus</name>
    <name type="common">Monterrey platyfish</name>
    <dbReference type="NCBI Taxonomy" id="32473"/>
    <lineage>
        <taxon>Eukaryota</taxon>
        <taxon>Metazoa</taxon>
        <taxon>Chordata</taxon>
        <taxon>Craniata</taxon>
        <taxon>Vertebrata</taxon>
        <taxon>Euteleostomi</taxon>
        <taxon>Actinopterygii</taxon>
        <taxon>Neopterygii</taxon>
        <taxon>Teleostei</taxon>
        <taxon>Neoteleostei</taxon>
        <taxon>Acanthomorphata</taxon>
        <taxon>Ovalentaria</taxon>
        <taxon>Atherinomorphae</taxon>
        <taxon>Cyprinodontiformes</taxon>
        <taxon>Poeciliidae</taxon>
        <taxon>Poeciliinae</taxon>
        <taxon>Xiphophorus</taxon>
    </lineage>
</organism>
<dbReference type="NCBIfam" id="TIGR00090">
    <property type="entry name" value="rsfS_iojap_ybeB"/>
    <property type="match status" value="1"/>
</dbReference>
<evidence type="ECO:0000256" key="2">
    <source>
        <dbReference type="ARBA" id="ARBA00010574"/>
    </source>
</evidence>
<dbReference type="FunFam" id="3.30.460.10:FF:000018">
    <property type="entry name" value="Mitochondrial assembly of ribosomal large subunit 1"/>
    <property type="match status" value="1"/>
</dbReference>
<dbReference type="GO" id="GO:0043023">
    <property type="term" value="F:ribosomal large subunit binding"/>
    <property type="evidence" value="ECO:0007669"/>
    <property type="project" value="TreeGrafter"/>
</dbReference>
<gene>
    <name evidence="6" type="primary">MALSU1</name>
</gene>
<dbReference type="GO" id="GO:0090071">
    <property type="term" value="P:negative regulation of ribosome biogenesis"/>
    <property type="evidence" value="ECO:0007669"/>
    <property type="project" value="TreeGrafter"/>
</dbReference>
<dbReference type="STRING" id="32473.ENSXCOP00000026499"/>
<dbReference type="HAMAP" id="MF_01477">
    <property type="entry name" value="Iojap_RsfS"/>
    <property type="match status" value="1"/>
</dbReference>